<accession>I7CKA5</accession>
<dbReference type="PATRIC" id="fig|1212765.3.peg.849"/>
<dbReference type="Proteomes" id="UP000006502">
    <property type="component" value="Chromosome"/>
</dbReference>
<evidence type="ECO:0008006" key="3">
    <source>
        <dbReference type="Google" id="ProtNLM"/>
    </source>
</evidence>
<dbReference type="KEGG" id="mhl:MHLP_03745"/>
<reference evidence="1 2" key="1">
    <citation type="journal article" date="2012" name="J. Bacteriol.">
        <title>Genome Sequence of "Candidatus Mycoplasma haemolamae" Strain Purdue, a Red Blood Cell Pathogen of Alpacas (Vicugna pacos) and Llamas (Lama glama).</title>
        <authorList>
            <person name="Guimaraes A.M."/>
            <person name="Toth B."/>
            <person name="Santos A.P."/>
            <person name="do Nascimento N.C."/>
            <person name="Kritchevsky J.E."/>
            <person name="Messick J.B."/>
        </authorList>
    </citation>
    <scope>NUCLEOTIDE SEQUENCE [LARGE SCALE GENOMIC DNA]</scope>
    <source>
        <strain evidence="1 2">Purdue</strain>
    </source>
</reference>
<dbReference type="EMBL" id="CP003731">
    <property type="protein sequence ID" value="AFO52329.1"/>
    <property type="molecule type" value="Genomic_DNA"/>
</dbReference>
<sequence>MHIGYKILFGFLSAGGLGGAGYGSYEGAKHLGLFGLTSSGIENCPDDCKCKEQEECDSECTCEPPSTCCKGKKGKCCCCKKQGKTCCCKCKEE</sequence>
<dbReference type="STRING" id="1212765.MHLP_03745"/>
<dbReference type="HOGENOM" id="CLU_186054_0_0_14"/>
<name>I7CKA5_MYCHA</name>
<gene>
    <name evidence="1" type="ordered locus">MHLP_03745</name>
</gene>
<proteinExistence type="predicted"/>
<protein>
    <recommendedName>
        <fullName evidence="3">Metallothionein</fullName>
    </recommendedName>
</protein>
<dbReference type="AlphaFoldDB" id="I7CKA5"/>
<organism evidence="1 2">
    <name type="scientific">Mycoplasma haematolamae (strain Purdue)</name>
    <dbReference type="NCBI Taxonomy" id="1212765"/>
    <lineage>
        <taxon>Bacteria</taxon>
        <taxon>Bacillati</taxon>
        <taxon>Mycoplasmatota</taxon>
        <taxon>Mollicutes</taxon>
        <taxon>Mycoplasmataceae</taxon>
        <taxon>Mycoplasma</taxon>
    </lineage>
</organism>
<reference evidence="2" key="2">
    <citation type="submission" date="2012-07" db="EMBL/GenBank/DDBJ databases">
        <title>Complete genome sequence of 'Candidatus Mycoplasma haemolamae'.</title>
        <authorList>
            <person name="Guimaraes A.M.S."/>
            <person name="Toth B."/>
            <person name="Santos A.P."/>
            <person name="Nascimento N.C."/>
            <person name="Sojka J.E."/>
            <person name="Messick J.B."/>
        </authorList>
    </citation>
    <scope>NUCLEOTIDE SEQUENCE [LARGE SCALE GENOMIC DNA]</scope>
    <source>
        <strain evidence="2">Purdue</strain>
    </source>
</reference>
<keyword evidence="2" id="KW-1185">Reference proteome</keyword>
<evidence type="ECO:0000313" key="2">
    <source>
        <dbReference type="Proteomes" id="UP000006502"/>
    </source>
</evidence>
<evidence type="ECO:0000313" key="1">
    <source>
        <dbReference type="EMBL" id="AFO52329.1"/>
    </source>
</evidence>